<feature type="compositionally biased region" description="Polar residues" evidence="1">
    <location>
        <begin position="234"/>
        <end position="256"/>
    </location>
</feature>
<protein>
    <submittedName>
        <fullName evidence="3">Uncharacterized protein</fullName>
    </submittedName>
</protein>
<comment type="caution">
    <text evidence="3">The sequence shown here is derived from an EMBL/GenBank/DDBJ whole genome shotgun (WGS) entry which is preliminary data.</text>
</comment>
<evidence type="ECO:0000313" key="4">
    <source>
        <dbReference type="Proteomes" id="UP001268542"/>
    </source>
</evidence>
<keyword evidence="4" id="KW-1185">Reference proteome</keyword>
<evidence type="ECO:0000313" key="3">
    <source>
        <dbReference type="EMBL" id="MDT9593978.1"/>
    </source>
</evidence>
<feature type="region of interest" description="Disordered" evidence="1">
    <location>
        <begin position="201"/>
        <end position="297"/>
    </location>
</feature>
<feature type="region of interest" description="Disordered" evidence="1">
    <location>
        <begin position="73"/>
        <end position="92"/>
    </location>
</feature>
<dbReference type="EMBL" id="JAVYII010000005">
    <property type="protein sequence ID" value="MDT9593978.1"/>
    <property type="molecule type" value="Genomic_DNA"/>
</dbReference>
<feature type="transmembrane region" description="Helical" evidence="2">
    <location>
        <begin position="35"/>
        <end position="55"/>
    </location>
</feature>
<keyword evidence="2" id="KW-0812">Transmembrane</keyword>
<feature type="compositionally biased region" description="Acidic residues" evidence="1">
    <location>
        <begin position="98"/>
        <end position="108"/>
    </location>
</feature>
<sequence length="297" mass="29265">MSEEKPRVELDWVKLVAGALAAVSSAFLLSRLGAVGTLVGAALGSVIASVTTSVYTTSLERSRQKVLEVQVPVRRRPGEGGQTTSLVIDRPVEDVVAVDEPGEPDEPGTNDPDPGVTPPAGIPLLTPDQISAAPSPPDGTDPPAADRAGSAVADSSGDRSLGALLRAVSWRTVALWAAGLFVAAVLVLTVVELVVGRSAAEITGGSDGGRTSISQWTGGGGSGSSQDPTPAPTGGTTSDAPTSGTTSEPTGDATSAPSGSPSEPTQEPTSSGTVTDAPSDGPTSAPTQGGATSAPAG</sequence>
<name>A0ABU3PXL9_9ACTN</name>
<dbReference type="RefSeq" id="WP_315733463.1">
    <property type="nucleotide sequence ID" value="NZ_JAVYII010000005.1"/>
</dbReference>
<feature type="transmembrane region" description="Helical" evidence="2">
    <location>
        <begin position="12"/>
        <end position="29"/>
    </location>
</feature>
<keyword evidence="2" id="KW-0472">Membrane</keyword>
<gene>
    <name evidence="3" type="ORF">RDV89_12925</name>
</gene>
<feature type="compositionally biased region" description="Low complexity" evidence="1">
    <location>
        <begin position="257"/>
        <end position="273"/>
    </location>
</feature>
<organism evidence="3 4">
    <name type="scientific">Nocardioides imazamoxiresistens</name>
    <dbReference type="NCBI Taxonomy" id="3231893"/>
    <lineage>
        <taxon>Bacteria</taxon>
        <taxon>Bacillati</taxon>
        <taxon>Actinomycetota</taxon>
        <taxon>Actinomycetes</taxon>
        <taxon>Propionibacteriales</taxon>
        <taxon>Nocardioidaceae</taxon>
        <taxon>Nocardioides</taxon>
    </lineage>
</organism>
<evidence type="ECO:0000256" key="2">
    <source>
        <dbReference type="SAM" id="Phobius"/>
    </source>
</evidence>
<reference evidence="3 4" key="1">
    <citation type="submission" date="2023-08" db="EMBL/GenBank/DDBJ databases">
        <title>Nocardioides seae sp. nov., a bacterium isolated from a soil.</title>
        <authorList>
            <person name="Wang X."/>
        </authorList>
    </citation>
    <scope>NUCLEOTIDE SEQUENCE [LARGE SCALE GENOMIC DNA]</scope>
    <source>
        <strain evidence="3 4">YZH12</strain>
    </source>
</reference>
<keyword evidence="2" id="KW-1133">Transmembrane helix</keyword>
<proteinExistence type="predicted"/>
<feature type="transmembrane region" description="Helical" evidence="2">
    <location>
        <begin position="173"/>
        <end position="195"/>
    </location>
</feature>
<feature type="compositionally biased region" description="Polar residues" evidence="1">
    <location>
        <begin position="281"/>
        <end position="291"/>
    </location>
</feature>
<feature type="region of interest" description="Disordered" evidence="1">
    <location>
        <begin position="98"/>
        <end position="158"/>
    </location>
</feature>
<accession>A0ABU3PXL9</accession>
<evidence type="ECO:0000256" key="1">
    <source>
        <dbReference type="SAM" id="MobiDB-lite"/>
    </source>
</evidence>
<dbReference type="Proteomes" id="UP001268542">
    <property type="component" value="Unassembled WGS sequence"/>
</dbReference>